<reference evidence="2" key="1">
    <citation type="submission" date="2022-07" db="EMBL/GenBank/DDBJ databases">
        <title>Phylogenomic reconstructions and comparative analyses of Kickxellomycotina fungi.</title>
        <authorList>
            <person name="Reynolds N.K."/>
            <person name="Stajich J.E."/>
            <person name="Barry K."/>
            <person name="Grigoriev I.V."/>
            <person name="Crous P."/>
            <person name="Smith M.E."/>
        </authorList>
    </citation>
    <scope>NUCLEOTIDE SEQUENCE</scope>
    <source>
        <strain evidence="2">RSA 567</strain>
    </source>
</reference>
<dbReference type="InterPro" id="IPR034586">
    <property type="entry name" value="Bfa1/Byr4"/>
</dbReference>
<dbReference type="EMBL" id="JANBQB010000146">
    <property type="protein sequence ID" value="KAJ1980907.1"/>
    <property type="molecule type" value="Genomic_DNA"/>
</dbReference>
<sequence length="575" mass="62515">MRRLTPTRWSQAVPFSKASTAHLPCDALEVWDDDLDLDIGDSPLHLGSLAATPVNHQHTAAAYSSDGLSDLSDLEDHVATAESSTYSARKAAAATRLPAMLNTPTSVSATAYCTNRDGDDDHWAGIEFPESLGPLQLKAGPAKALPRQSLSTDDGHEWLEDGVLAESPAVRGHSNLVWGNTRQPGPGTSVDLGWARPPPSLASIPTALTHLLPPSATAPLDRSPAPLPLAPRLTHGPRQLPPFSHDPSASTKRPTRKRPLLIRNLNSHKIAKTIGDMVYDPVRQTWVGNEAALTVFPRDGPFDGEPKDPLPLRKSDSSPMLPHLGLASIPKTPRRIQRIVSYEKGFSPHLKSGNTAPHGMVFDSSQMRWINTNQTDEEEDVFADIADLEDDHCLTGDCPTSTGSSIASSPSVRRVLPPSHAEAPARPPTVTNTTLARLAHTFQRVLRSHRSTPNLQPRLRSMFQSHKKPLVAKPASLGSRSYPPPHGTRQLGPEFTLSRDQKAQCHAVESAHRQWLAGWLPDRRARSGSILLRDHLAARPCQRDYLYLYDIIPIALAQTASPYAASNPVHASRGP</sequence>
<dbReference type="GO" id="GO:1990334">
    <property type="term" value="C:Bfa1-Bub2 complex"/>
    <property type="evidence" value="ECO:0007669"/>
    <property type="project" value="InterPro"/>
</dbReference>
<evidence type="ECO:0000313" key="3">
    <source>
        <dbReference type="Proteomes" id="UP001151582"/>
    </source>
</evidence>
<feature type="region of interest" description="Disordered" evidence="1">
    <location>
        <begin position="297"/>
        <end position="327"/>
    </location>
</feature>
<dbReference type="OrthoDB" id="19159at2759"/>
<organism evidence="2 3">
    <name type="scientific">Dimargaris verticillata</name>
    <dbReference type="NCBI Taxonomy" id="2761393"/>
    <lineage>
        <taxon>Eukaryota</taxon>
        <taxon>Fungi</taxon>
        <taxon>Fungi incertae sedis</taxon>
        <taxon>Zoopagomycota</taxon>
        <taxon>Kickxellomycotina</taxon>
        <taxon>Dimargaritomycetes</taxon>
        <taxon>Dimargaritales</taxon>
        <taxon>Dimargaritaceae</taxon>
        <taxon>Dimargaris</taxon>
    </lineage>
</organism>
<keyword evidence="3" id="KW-1185">Reference proteome</keyword>
<feature type="compositionally biased region" description="Low complexity" evidence="1">
    <location>
        <begin position="400"/>
        <end position="419"/>
    </location>
</feature>
<gene>
    <name evidence="2" type="ORF">H4R34_002288</name>
</gene>
<proteinExistence type="predicted"/>
<protein>
    <submittedName>
        <fullName evidence="2">Uncharacterized protein</fullName>
    </submittedName>
</protein>
<feature type="compositionally biased region" description="Basic and acidic residues" evidence="1">
    <location>
        <begin position="300"/>
        <end position="316"/>
    </location>
</feature>
<feature type="region of interest" description="Disordered" evidence="1">
    <location>
        <begin position="213"/>
        <end position="258"/>
    </location>
</feature>
<feature type="region of interest" description="Disordered" evidence="1">
    <location>
        <begin position="400"/>
        <end position="428"/>
    </location>
</feature>
<name>A0A9W8B8E0_9FUNG</name>
<accession>A0A9W8B8E0</accession>
<dbReference type="GO" id="GO:0005096">
    <property type="term" value="F:GTPase activator activity"/>
    <property type="evidence" value="ECO:0007669"/>
    <property type="project" value="InterPro"/>
</dbReference>
<comment type="caution">
    <text evidence="2">The sequence shown here is derived from an EMBL/GenBank/DDBJ whole genome shotgun (WGS) entry which is preliminary data.</text>
</comment>
<dbReference type="GO" id="GO:0001100">
    <property type="term" value="P:negative regulation of exit from mitosis"/>
    <property type="evidence" value="ECO:0007669"/>
    <property type="project" value="InterPro"/>
</dbReference>
<dbReference type="Proteomes" id="UP001151582">
    <property type="component" value="Unassembled WGS sequence"/>
</dbReference>
<dbReference type="AlphaFoldDB" id="A0A9W8B8E0"/>
<evidence type="ECO:0000313" key="2">
    <source>
        <dbReference type="EMBL" id="KAJ1980907.1"/>
    </source>
</evidence>
<dbReference type="PANTHER" id="PTHR35140:SF1">
    <property type="entry name" value="MITOTIC CHECK POINT PROTEIN BFA1"/>
    <property type="match status" value="1"/>
</dbReference>
<evidence type="ECO:0000256" key="1">
    <source>
        <dbReference type="SAM" id="MobiDB-lite"/>
    </source>
</evidence>
<dbReference type="PANTHER" id="PTHR35140">
    <property type="entry name" value="MITOTIC CHECK POINT PROTEIN BFA1"/>
    <property type="match status" value="1"/>
</dbReference>